<dbReference type="SUPFAM" id="SSF46589">
    <property type="entry name" value="tRNA-binding arm"/>
    <property type="match status" value="1"/>
</dbReference>
<dbReference type="InterPro" id="IPR002314">
    <property type="entry name" value="aa-tRNA-synt_IIb"/>
</dbReference>
<feature type="binding site" evidence="12">
    <location>
        <position position="274"/>
    </location>
    <ligand>
        <name>ATP</name>
        <dbReference type="ChEBI" id="CHEBI:30616"/>
    </ligand>
</feature>
<evidence type="ECO:0000256" key="10">
    <source>
        <dbReference type="ARBA" id="ARBA00047929"/>
    </source>
</evidence>
<dbReference type="InterPro" id="IPR015866">
    <property type="entry name" value="Ser-tRNA-synth_1_N"/>
</dbReference>
<sequence length="430" mass="47857">MLDLKFIRENPEAVRHAIQVKGVTLDLEELLRLDRELVAMKQRVEALQTERNANAKLVPKASPDERPQLIQKGKDLGEELKALEPELRGAEERLRGLLLRVPNLPHPSVPVGKDDSANVELRREGQVPEFAFVPLDHVELLERQGWSDPERVARVSGSRSYLLKGDAVMLEMAVLMFAMDFLRGRGLTPLSTTALVRPETFVGSGHFPGGEDQVYKVEGDELMLAGTAEVPVNSLYAGEQLSAEQLPIAYAAISAAFRSEAGSAGRDVRGLIRVHEFRKVEQYVLTRADEEEALGWFARILENAEALLRALELPYRVVQNCTGDMGAGKVLMYDLETWVPSEEKYRETHSCSYLGDWQARRTGLRYRDESGRLVYAHTLNNTGIASPRILVPLLENHQQADGTIRVPAALRPYLGGREVLGVPVREAATA</sequence>
<dbReference type="GO" id="GO:0005737">
    <property type="term" value="C:cytoplasm"/>
    <property type="evidence" value="ECO:0007669"/>
    <property type="project" value="UniProtKB-SubCell"/>
</dbReference>
<comment type="subcellular location">
    <subcellularLocation>
        <location evidence="1 12">Cytoplasm</location>
    </subcellularLocation>
</comment>
<dbReference type="PRINTS" id="PR00981">
    <property type="entry name" value="TRNASYNTHSER"/>
</dbReference>
<feature type="binding site" evidence="12 14">
    <location>
        <begin position="258"/>
        <end position="260"/>
    </location>
    <ligand>
        <name>ATP</name>
        <dbReference type="ChEBI" id="CHEBI:30616"/>
    </ligand>
</feature>
<comment type="similarity">
    <text evidence="3 12">Belongs to the class-II aminoacyl-tRNA synthetase family. Type-1 seryl-tRNA synthetase subfamily.</text>
</comment>
<evidence type="ECO:0000259" key="15">
    <source>
        <dbReference type="PROSITE" id="PS50862"/>
    </source>
</evidence>
<dbReference type="CDD" id="cd00770">
    <property type="entry name" value="SerRS_core"/>
    <property type="match status" value="1"/>
</dbReference>
<dbReference type="AlphaFoldDB" id="A0A7X1TQI1"/>
<dbReference type="Gene3D" id="1.10.287.40">
    <property type="entry name" value="Serine-tRNA synthetase, tRNA binding domain"/>
    <property type="match status" value="2"/>
</dbReference>
<dbReference type="PROSITE" id="PS50862">
    <property type="entry name" value="AA_TRNA_LIGASE_II"/>
    <property type="match status" value="1"/>
</dbReference>
<gene>
    <name evidence="12 16" type="primary">serS</name>
    <name evidence="16" type="ORF">F8S09_00945</name>
</gene>
<name>A0A7X1TQI1_9DEIO</name>
<dbReference type="InterPro" id="IPR042103">
    <property type="entry name" value="SerRS_1_N_sf"/>
</dbReference>
<evidence type="ECO:0000313" key="16">
    <source>
        <dbReference type="EMBL" id="MPY65262.1"/>
    </source>
</evidence>
<dbReference type="EC" id="6.1.1.11" evidence="12"/>
<dbReference type="GO" id="GO:0004828">
    <property type="term" value="F:serine-tRNA ligase activity"/>
    <property type="evidence" value="ECO:0007669"/>
    <property type="project" value="UniProtKB-UniRule"/>
</dbReference>
<evidence type="ECO:0000256" key="3">
    <source>
        <dbReference type="ARBA" id="ARBA00010728"/>
    </source>
</evidence>
<feature type="binding site" evidence="12 14">
    <location>
        <begin position="347"/>
        <end position="350"/>
    </location>
    <ligand>
        <name>ATP</name>
        <dbReference type="ChEBI" id="CHEBI:30616"/>
    </ligand>
</feature>
<dbReference type="PANTHER" id="PTHR43697">
    <property type="entry name" value="SERYL-TRNA SYNTHETASE"/>
    <property type="match status" value="1"/>
</dbReference>
<evidence type="ECO:0000256" key="9">
    <source>
        <dbReference type="ARBA" id="ARBA00023146"/>
    </source>
</evidence>
<dbReference type="Proteomes" id="UP000484842">
    <property type="component" value="Unassembled WGS sequence"/>
</dbReference>
<dbReference type="PANTHER" id="PTHR43697:SF1">
    <property type="entry name" value="SERINE--TRNA LIGASE"/>
    <property type="match status" value="1"/>
</dbReference>
<feature type="binding site" evidence="12">
    <location>
        <begin position="227"/>
        <end position="229"/>
    </location>
    <ligand>
        <name>L-serine</name>
        <dbReference type="ChEBI" id="CHEBI:33384"/>
    </ligand>
</feature>
<accession>A0A7X1TQI1</accession>
<keyword evidence="4 12" id="KW-0963">Cytoplasm</keyword>
<keyword evidence="6 12" id="KW-0547">Nucleotide-binding</keyword>
<feature type="binding site" evidence="13">
    <location>
        <position position="227"/>
    </location>
    <ligand>
        <name>L-serine</name>
        <dbReference type="ChEBI" id="CHEBI:33384"/>
    </ligand>
</feature>
<evidence type="ECO:0000256" key="5">
    <source>
        <dbReference type="ARBA" id="ARBA00022598"/>
    </source>
</evidence>
<evidence type="ECO:0000256" key="8">
    <source>
        <dbReference type="ARBA" id="ARBA00022917"/>
    </source>
</evidence>
<dbReference type="InterPro" id="IPR006195">
    <property type="entry name" value="aa-tRNA-synth_II"/>
</dbReference>
<comment type="catalytic activity">
    <reaction evidence="11 12">
        <text>tRNA(Ser) + L-serine + ATP = L-seryl-tRNA(Ser) + AMP + diphosphate + H(+)</text>
        <dbReference type="Rhea" id="RHEA:12292"/>
        <dbReference type="Rhea" id="RHEA-COMP:9669"/>
        <dbReference type="Rhea" id="RHEA-COMP:9703"/>
        <dbReference type="ChEBI" id="CHEBI:15378"/>
        <dbReference type="ChEBI" id="CHEBI:30616"/>
        <dbReference type="ChEBI" id="CHEBI:33019"/>
        <dbReference type="ChEBI" id="CHEBI:33384"/>
        <dbReference type="ChEBI" id="CHEBI:78442"/>
        <dbReference type="ChEBI" id="CHEBI:78533"/>
        <dbReference type="ChEBI" id="CHEBI:456215"/>
        <dbReference type="EC" id="6.1.1.11"/>
    </reaction>
</comment>
<dbReference type="Pfam" id="PF02403">
    <property type="entry name" value="Seryl_tRNA_N"/>
    <property type="match status" value="1"/>
</dbReference>
<proteinExistence type="inferred from homology"/>
<comment type="domain">
    <text evidence="12">Consists of two distinct domains, a catalytic core and a N-terminal extension that is involved in tRNA binding.</text>
</comment>
<keyword evidence="8 12" id="KW-0648">Protein biosynthesis</keyword>
<dbReference type="GO" id="GO:0006434">
    <property type="term" value="P:seryl-tRNA aminoacylation"/>
    <property type="evidence" value="ECO:0007669"/>
    <property type="project" value="UniProtKB-UniRule"/>
</dbReference>
<dbReference type="UniPathway" id="UPA00906">
    <property type="reaction ID" value="UER00895"/>
</dbReference>
<feature type="binding site" evidence="13">
    <location>
        <position position="380"/>
    </location>
    <ligand>
        <name>L-serine</name>
        <dbReference type="ChEBI" id="CHEBI:33384"/>
    </ligand>
</feature>
<comment type="caution">
    <text evidence="16">The sequence shown here is derived from an EMBL/GenBank/DDBJ whole genome shotgun (WGS) entry which is preliminary data.</text>
</comment>
<evidence type="ECO:0000256" key="7">
    <source>
        <dbReference type="ARBA" id="ARBA00022840"/>
    </source>
</evidence>
<protein>
    <recommendedName>
        <fullName evidence="12">Serine--tRNA ligase</fullName>
        <ecNumber evidence="12">6.1.1.11</ecNumber>
    </recommendedName>
    <alternativeName>
        <fullName evidence="12">Seryl-tRNA synthetase</fullName>
        <shortName evidence="12">SerRS</shortName>
    </alternativeName>
    <alternativeName>
        <fullName evidence="12">Seryl-tRNA(Ser/Sec) synthetase</fullName>
    </alternativeName>
</protein>
<evidence type="ECO:0000256" key="11">
    <source>
        <dbReference type="ARBA" id="ARBA00048823"/>
    </source>
</evidence>
<dbReference type="Pfam" id="PF00587">
    <property type="entry name" value="tRNA-synt_2b"/>
    <property type="match status" value="1"/>
</dbReference>
<evidence type="ECO:0000256" key="12">
    <source>
        <dbReference type="HAMAP-Rule" id="MF_00176"/>
    </source>
</evidence>
<feature type="binding site" evidence="13">
    <location>
        <position position="258"/>
    </location>
    <ligand>
        <name>L-serine</name>
        <dbReference type="ChEBI" id="CHEBI:33384"/>
    </ligand>
</feature>
<organism evidence="16 17">
    <name type="scientific">Deinococcus terrestris</name>
    <dbReference type="NCBI Taxonomy" id="2651870"/>
    <lineage>
        <taxon>Bacteria</taxon>
        <taxon>Thermotogati</taxon>
        <taxon>Deinococcota</taxon>
        <taxon>Deinococci</taxon>
        <taxon>Deinococcales</taxon>
        <taxon>Deinococcaceae</taxon>
        <taxon>Deinococcus</taxon>
    </lineage>
</organism>
<reference evidence="16 17" key="1">
    <citation type="submission" date="2019-10" db="EMBL/GenBank/DDBJ databases">
        <title>Deinococcus sp. isolated from soil.</title>
        <authorList>
            <person name="Li Y."/>
            <person name="Wang J."/>
        </authorList>
    </citation>
    <scope>NUCLEOTIDE SEQUENCE [LARGE SCALE GENOMIC DNA]</scope>
    <source>
        <strain evidence="16 17">SDU3-2</strain>
    </source>
</reference>
<keyword evidence="5 12" id="KW-0436">Ligase</keyword>
<comment type="function">
    <text evidence="12">Catalyzes the attachment of serine to tRNA(Ser). Is also able to aminoacylate tRNA(Sec) with serine, to form the misacylated tRNA L-seryl-tRNA(Sec), which will be further converted into selenocysteinyl-tRNA(Sec).</text>
</comment>
<dbReference type="EMBL" id="WBSL01000001">
    <property type="protein sequence ID" value="MPY65262.1"/>
    <property type="molecule type" value="Genomic_DNA"/>
</dbReference>
<evidence type="ECO:0000256" key="2">
    <source>
        <dbReference type="ARBA" id="ARBA00005045"/>
    </source>
</evidence>
<feature type="binding site" evidence="12 13">
    <location>
        <position position="281"/>
    </location>
    <ligand>
        <name>L-serine</name>
        <dbReference type="ChEBI" id="CHEBI:33384"/>
    </ligand>
</feature>
<dbReference type="InterPro" id="IPR033729">
    <property type="entry name" value="SerRS_core"/>
</dbReference>
<dbReference type="NCBIfam" id="TIGR00414">
    <property type="entry name" value="serS"/>
    <property type="match status" value="1"/>
</dbReference>
<dbReference type="GO" id="GO:0005524">
    <property type="term" value="F:ATP binding"/>
    <property type="evidence" value="ECO:0007669"/>
    <property type="project" value="UniProtKB-UniRule"/>
</dbReference>
<comment type="pathway">
    <text evidence="2 12">Aminoacyl-tRNA biosynthesis; selenocysteinyl-tRNA(Sec) biosynthesis; L-seryl-tRNA(Sec) from L-serine and tRNA(Sec): step 1/1.</text>
</comment>
<evidence type="ECO:0000256" key="1">
    <source>
        <dbReference type="ARBA" id="ARBA00004496"/>
    </source>
</evidence>
<dbReference type="HAMAP" id="MF_00176">
    <property type="entry name" value="Ser_tRNA_synth_type1"/>
    <property type="match status" value="1"/>
</dbReference>
<dbReference type="PIRSF" id="PIRSF001529">
    <property type="entry name" value="Ser-tRNA-synth_IIa"/>
    <property type="match status" value="1"/>
</dbReference>
<evidence type="ECO:0000256" key="14">
    <source>
        <dbReference type="PIRSR" id="PIRSR001529-2"/>
    </source>
</evidence>
<feature type="binding site" evidence="14">
    <location>
        <begin position="274"/>
        <end position="277"/>
    </location>
    <ligand>
        <name>ATP</name>
        <dbReference type="ChEBI" id="CHEBI:30616"/>
    </ligand>
</feature>
<dbReference type="InterPro" id="IPR010978">
    <property type="entry name" value="tRNA-bd_arm"/>
</dbReference>
<dbReference type="GO" id="GO:0016260">
    <property type="term" value="P:selenocysteine biosynthetic process"/>
    <property type="evidence" value="ECO:0007669"/>
    <property type="project" value="UniProtKB-UniRule"/>
</dbReference>
<keyword evidence="17" id="KW-1185">Reference proteome</keyword>
<keyword evidence="9 12" id="KW-0030">Aminoacyl-tRNA synthetase</keyword>
<dbReference type="RefSeq" id="WP_152868167.1">
    <property type="nucleotide sequence ID" value="NZ_WBSL01000001.1"/>
</dbReference>
<dbReference type="Gene3D" id="3.30.930.10">
    <property type="entry name" value="Bira Bifunctional Protein, Domain 2"/>
    <property type="match status" value="1"/>
</dbReference>
<evidence type="ECO:0000256" key="4">
    <source>
        <dbReference type="ARBA" id="ARBA00022490"/>
    </source>
</evidence>
<dbReference type="InterPro" id="IPR045864">
    <property type="entry name" value="aa-tRNA-synth_II/BPL/LPL"/>
</dbReference>
<comment type="subunit">
    <text evidence="12">Homodimer. The tRNA molecule binds across the dimer.</text>
</comment>
<evidence type="ECO:0000313" key="17">
    <source>
        <dbReference type="Proteomes" id="UP000484842"/>
    </source>
</evidence>
<feature type="domain" description="Aminoacyl-transfer RNA synthetases class-II family profile" evidence="15">
    <location>
        <begin position="136"/>
        <end position="407"/>
    </location>
</feature>
<evidence type="ECO:0000256" key="6">
    <source>
        <dbReference type="ARBA" id="ARBA00022741"/>
    </source>
</evidence>
<dbReference type="InterPro" id="IPR002317">
    <property type="entry name" value="Ser-tRNA-ligase_type_1"/>
</dbReference>
<keyword evidence="7 12" id="KW-0067">ATP-binding</keyword>
<evidence type="ECO:0000256" key="13">
    <source>
        <dbReference type="PIRSR" id="PIRSR001529-1"/>
    </source>
</evidence>
<dbReference type="SUPFAM" id="SSF55681">
    <property type="entry name" value="Class II aaRS and biotin synthetases"/>
    <property type="match status" value="1"/>
</dbReference>
<comment type="catalytic activity">
    <reaction evidence="10 12">
        <text>tRNA(Sec) + L-serine + ATP = L-seryl-tRNA(Sec) + AMP + diphosphate + H(+)</text>
        <dbReference type="Rhea" id="RHEA:42580"/>
        <dbReference type="Rhea" id="RHEA-COMP:9742"/>
        <dbReference type="Rhea" id="RHEA-COMP:10128"/>
        <dbReference type="ChEBI" id="CHEBI:15378"/>
        <dbReference type="ChEBI" id="CHEBI:30616"/>
        <dbReference type="ChEBI" id="CHEBI:33019"/>
        <dbReference type="ChEBI" id="CHEBI:33384"/>
        <dbReference type="ChEBI" id="CHEBI:78442"/>
        <dbReference type="ChEBI" id="CHEBI:78533"/>
        <dbReference type="ChEBI" id="CHEBI:456215"/>
        <dbReference type="EC" id="6.1.1.11"/>
    </reaction>
</comment>
<feature type="site" description="Important for serine binding" evidence="13">
    <location>
        <position position="382"/>
    </location>
</feature>
<feature type="binding site" evidence="12">
    <location>
        <position position="382"/>
    </location>
    <ligand>
        <name>L-serine</name>
        <dbReference type="ChEBI" id="CHEBI:33384"/>
    </ligand>
</feature>